<keyword evidence="3" id="KW-1185">Reference proteome</keyword>
<feature type="transmembrane region" description="Helical" evidence="1">
    <location>
        <begin position="160"/>
        <end position="186"/>
    </location>
</feature>
<protein>
    <submittedName>
        <fullName evidence="2">Uncharacterized protein</fullName>
    </submittedName>
</protein>
<dbReference type="AlphaFoldDB" id="A0A432YZG5"/>
<name>A0A432YZG5_9GAMM</name>
<organism evidence="2 3">
    <name type="scientific">Pseudidiomarina sediminum</name>
    <dbReference type="NCBI Taxonomy" id="431675"/>
    <lineage>
        <taxon>Bacteria</taxon>
        <taxon>Pseudomonadati</taxon>
        <taxon>Pseudomonadota</taxon>
        <taxon>Gammaproteobacteria</taxon>
        <taxon>Alteromonadales</taxon>
        <taxon>Idiomarinaceae</taxon>
        <taxon>Pseudidiomarina</taxon>
    </lineage>
</organism>
<dbReference type="Proteomes" id="UP000287022">
    <property type="component" value="Unassembled WGS sequence"/>
</dbReference>
<keyword evidence="1" id="KW-0812">Transmembrane</keyword>
<reference evidence="3" key="1">
    <citation type="journal article" date="2018" name="Front. Microbiol.">
        <title>Genome-Based Analysis Reveals the Taxonomy and Diversity of the Family Idiomarinaceae.</title>
        <authorList>
            <person name="Liu Y."/>
            <person name="Lai Q."/>
            <person name="Shao Z."/>
        </authorList>
    </citation>
    <scope>NUCLEOTIDE SEQUENCE [LARGE SCALE GENOMIC DNA]</scope>
    <source>
        <strain evidence="3">c121</strain>
    </source>
</reference>
<keyword evidence="1" id="KW-1133">Transmembrane helix</keyword>
<accession>A0A432YZG5</accession>
<sequence>MEKQELIIAARCAKEWVEMLAATKKRPQAFHALLKNMSQQILDTDGETLVFTLTELVDSPLKAESNTAQGKAFSKFDETFERFFEGLREFAIDHGFDYVPAITMDKSQRVNVASFAAVPTPKEGIRSVNDIPAGAIRYTFEEKHQLWRLFGFLSGLSLRAWPIIVVGVFMWFVVMGGIFLAAGLVVELITAPSANAVLELMLLSGFSWWLFRWFRKFDRFVTTRIALAHDMMARMSAPQSVVILKPNETTSPTLEVISAMATCPICDGTIRLCKPHFESSHEIIGACRAHPTEHCFTFDHTTRLGWPITETARRHGTDKLS</sequence>
<dbReference type="STRING" id="1122124.GCA_000423165_02382"/>
<evidence type="ECO:0000313" key="3">
    <source>
        <dbReference type="Proteomes" id="UP000287022"/>
    </source>
</evidence>
<proteinExistence type="predicted"/>
<comment type="caution">
    <text evidence="2">The sequence shown here is derived from an EMBL/GenBank/DDBJ whole genome shotgun (WGS) entry which is preliminary data.</text>
</comment>
<evidence type="ECO:0000313" key="2">
    <source>
        <dbReference type="EMBL" id="RUO69001.1"/>
    </source>
</evidence>
<keyword evidence="1" id="KW-0472">Membrane</keyword>
<dbReference type="RefSeq" id="WP_026861064.1">
    <property type="nucleotide sequence ID" value="NZ_PIQE01000006.1"/>
</dbReference>
<feature type="transmembrane region" description="Helical" evidence="1">
    <location>
        <begin position="192"/>
        <end position="211"/>
    </location>
</feature>
<gene>
    <name evidence="2" type="ORF">CWI80_12285</name>
</gene>
<dbReference type="EMBL" id="PIQE01000006">
    <property type="protein sequence ID" value="RUO69001.1"/>
    <property type="molecule type" value="Genomic_DNA"/>
</dbReference>
<evidence type="ECO:0000256" key="1">
    <source>
        <dbReference type="SAM" id="Phobius"/>
    </source>
</evidence>